<dbReference type="InterPro" id="IPR051614">
    <property type="entry name" value="UPF0045_domain"/>
</dbReference>
<sequence length="105" mass="11541">MAIVQVTIVPLGTGTTSVSGYVAATQQVLEEAAEAISYQLTPMSTIIEGELDDLLAVVRRMHEVPFDRGAVRVSTSITIDDRRDVKGTMEQKLRSVEQKLHGERE</sequence>
<gene>
    <name evidence="3" type="ORF">DQG23_01205</name>
</gene>
<dbReference type="Gene3D" id="3.30.70.930">
    <property type="match status" value="1"/>
</dbReference>
<dbReference type="PANTHER" id="PTHR33777">
    <property type="entry name" value="UPF0045 PROTEIN ECM15"/>
    <property type="match status" value="1"/>
</dbReference>
<dbReference type="InterPro" id="IPR002767">
    <property type="entry name" value="Thiamine_BP"/>
</dbReference>
<proteinExistence type="inferred from homology"/>
<protein>
    <submittedName>
        <fullName evidence="3">Thiamine-binding protein</fullName>
    </submittedName>
</protein>
<name>A0A329MSS8_9BACL</name>
<dbReference type="PANTHER" id="PTHR33777:SF1">
    <property type="entry name" value="UPF0045 PROTEIN ECM15"/>
    <property type="match status" value="1"/>
</dbReference>
<dbReference type="Proteomes" id="UP000250369">
    <property type="component" value="Unassembled WGS sequence"/>
</dbReference>
<dbReference type="Pfam" id="PF01910">
    <property type="entry name" value="Thiamine_BP"/>
    <property type="match status" value="1"/>
</dbReference>
<dbReference type="OrthoDB" id="2147383at2"/>
<dbReference type="RefSeq" id="WP_113028963.1">
    <property type="nucleotide sequence ID" value="NZ_QMFB01000001.1"/>
</dbReference>
<dbReference type="NCBIfam" id="TIGR00106">
    <property type="entry name" value="MTH1187 family thiamine-binding protein"/>
    <property type="match status" value="1"/>
</dbReference>
<organism evidence="3 4">
    <name type="scientific">Paenibacillus contaminans</name>
    <dbReference type="NCBI Taxonomy" id="450362"/>
    <lineage>
        <taxon>Bacteria</taxon>
        <taxon>Bacillati</taxon>
        <taxon>Bacillota</taxon>
        <taxon>Bacilli</taxon>
        <taxon>Bacillales</taxon>
        <taxon>Paenibacillaceae</taxon>
        <taxon>Paenibacillus</taxon>
    </lineage>
</organism>
<keyword evidence="4" id="KW-1185">Reference proteome</keyword>
<reference evidence="3 4" key="1">
    <citation type="journal article" date="2009" name="Int. J. Syst. Evol. Microbiol.">
        <title>Paenibacillus contaminans sp. nov., isolated from a contaminated laboratory plate.</title>
        <authorList>
            <person name="Chou J.H."/>
            <person name="Lee J.H."/>
            <person name="Lin M.C."/>
            <person name="Chang P.S."/>
            <person name="Arun A.B."/>
            <person name="Young C.C."/>
            <person name="Chen W.M."/>
        </authorList>
    </citation>
    <scope>NUCLEOTIDE SEQUENCE [LARGE SCALE GENOMIC DNA]</scope>
    <source>
        <strain evidence="3 4">CKOBP-6</strain>
    </source>
</reference>
<evidence type="ECO:0000259" key="2">
    <source>
        <dbReference type="Pfam" id="PF01910"/>
    </source>
</evidence>
<evidence type="ECO:0000313" key="4">
    <source>
        <dbReference type="Proteomes" id="UP000250369"/>
    </source>
</evidence>
<comment type="caution">
    <text evidence="3">The sequence shown here is derived from an EMBL/GenBank/DDBJ whole genome shotgun (WGS) entry which is preliminary data.</text>
</comment>
<comment type="similarity">
    <text evidence="1">Belongs to the UPF0045 family.</text>
</comment>
<dbReference type="SUPFAM" id="SSF89957">
    <property type="entry name" value="MTH1187/YkoF-like"/>
    <property type="match status" value="1"/>
</dbReference>
<feature type="domain" description="Thiamine-binding protein" evidence="2">
    <location>
        <begin position="4"/>
        <end position="97"/>
    </location>
</feature>
<evidence type="ECO:0000313" key="3">
    <source>
        <dbReference type="EMBL" id="RAV22854.1"/>
    </source>
</evidence>
<dbReference type="InterPro" id="IPR029756">
    <property type="entry name" value="MTH1187/YkoF-like"/>
</dbReference>
<dbReference type="AlphaFoldDB" id="A0A329MSS8"/>
<dbReference type="GO" id="GO:0005829">
    <property type="term" value="C:cytosol"/>
    <property type="evidence" value="ECO:0007669"/>
    <property type="project" value="TreeGrafter"/>
</dbReference>
<dbReference type="EMBL" id="QMFB01000001">
    <property type="protein sequence ID" value="RAV22854.1"/>
    <property type="molecule type" value="Genomic_DNA"/>
</dbReference>
<evidence type="ECO:0000256" key="1">
    <source>
        <dbReference type="ARBA" id="ARBA00010272"/>
    </source>
</evidence>
<accession>A0A329MSS8</accession>